<keyword evidence="2" id="KW-1185">Reference proteome</keyword>
<gene>
    <name evidence="1" type="ORF">GIB67_022228</name>
</gene>
<protein>
    <submittedName>
        <fullName evidence="1">Uncharacterized protein</fullName>
    </submittedName>
</protein>
<comment type="caution">
    <text evidence="1">The sequence shown here is derived from an EMBL/GenBank/DDBJ whole genome shotgun (WGS) entry which is preliminary data.</text>
</comment>
<evidence type="ECO:0000313" key="2">
    <source>
        <dbReference type="Proteomes" id="UP000541444"/>
    </source>
</evidence>
<reference evidence="1 2" key="1">
    <citation type="journal article" date="2020" name="IScience">
        <title>Genome Sequencing of the Endangered Kingdonia uniflora (Circaeasteraceae, Ranunculales) Reveals Potential Mechanisms of Evolutionary Specialization.</title>
        <authorList>
            <person name="Sun Y."/>
            <person name="Deng T."/>
            <person name="Zhang A."/>
            <person name="Moore M.J."/>
            <person name="Landis J.B."/>
            <person name="Lin N."/>
            <person name="Zhang H."/>
            <person name="Zhang X."/>
            <person name="Huang J."/>
            <person name="Zhang X."/>
            <person name="Sun H."/>
            <person name="Wang H."/>
        </authorList>
    </citation>
    <scope>NUCLEOTIDE SEQUENCE [LARGE SCALE GENOMIC DNA]</scope>
    <source>
        <strain evidence="1">TB1705</strain>
        <tissue evidence="1">Leaf</tissue>
    </source>
</reference>
<dbReference type="Proteomes" id="UP000541444">
    <property type="component" value="Unassembled WGS sequence"/>
</dbReference>
<evidence type="ECO:0000313" key="1">
    <source>
        <dbReference type="EMBL" id="KAF6150616.1"/>
    </source>
</evidence>
<accession>A0A7J7M6X7</accession>
<dbReference type="AlphaFoldDB" id="A0A7J7M6X7"/>
<name>A0A7J7M6X7_9MAGN</name>
<sequence length="150" mass="16714">METSTSGCVIDDVPVGINIVESMVGELINGSSDGLELEVDGKNNLAFPDFPANYLPYFGLMVPLSNLAKGILNAIEAYLAQHECKYMGNDKLIGGAYFSFSSSRPQFIDLNSRRRVWYDNLIWVKGDCLERVNEEPIDLINKTLMKSLRS</sequence>
<organism evidence="1 2">
    <name type="scientific">Kingdonia uniflora</name>
    <dbReference type="NCBI Taxonomy" id="39325"/>
    <lineage>
        <taxon>Eukaryota</taxon>
        <taxon>Viridiplantae</taxon>
        <taxon>Streptophyta</taxon>
        <taxon>Embryophyta</taxon>
        <taxon>Tracheophyta</taxon>
        <taxon>Spermatophyta</taxon>
        <taxon>Magnoliopsida</taxon>
        <taxon>Ranunculales</taxon>
        <taxon>Circaeasteraceae</taxon>
        <taxon>Kingdonia</taxon>
    </lineage>
</organism>
<proteinExistence type="predicted"/>
<dbReference type="EMBL" id="JACGCM010001727">
    <property type="protein sequence ID" value="KAF6150616.1"/>
    <property type="molecule type" value="Genomic_DNA"/>
</dbReference>